<evidence type="ECO:0000313" key="11">
    <source>
        <dbReference type="EMBL" id="KFI52327.1"/>
    </source>
</evidence>
<evidence type="ECO:0000256" key="3">
    <source>
        <dbReference type="ARBA" id="ARBA00022692"/>
    </source>
</evidence>
<dbReference type="InterPro" id="IPR010619">
    <property type="entry name" value="ThrE-like_N"/>
</dbReference>
<dbReference type="Pfam" id="PF12821">
    <property type="entry name" value="ThrE_2"/>
    <property type="match status" value="1"/>
</dbReference>
<keyword evidence="3 8" id="KW-0812">Transmembrane</keyword>
<comment type="similarity">
    <text evidence="6">Belongs to the ThrE exporter (TC 2.A.79) family.</text>
</comment>
<protein>
    <submittedName>
        <fullName evidence="11">Membrane protein</fullName>
    </submittedName>
</protein>
<evidence type="ECO:0000256" key="8">
    <source>
        <dbReference type="SAM" id="Phobius"/>
    </source>
</evidence>
<feature type="domain" description="Threonine/serine exporter-like N-terminal" evidence="9">
    <location>
        <begin position="426"/>
        <end position="584"/>
    </location>
</feature>
<dbReference type="PANTHER" id="PTHR34390">
    <property type="entry name" value="UPF0442 PROTEIN YJJB-RELATED"/>
    <property type="match status" value="1"/>
</dbReference>
<feature type="transmembrane region" description="Helical" evidence="8">
    <location>
        <begin position="445"/>
        <end position="464"/>
    </location>
</feature>
<keyword evidence="2" id="KW-1003">Cell membrane</keyword>
<dbReference type="EMBL" id="JGYS01000017">
    <property type="protein sequence ID" value="KFI52327.1"/>
    <property type="molecule type" value="Genomic_DNA"/>
</dbReference>
<feature type="region of interest" description="Disordered" evidence="7">
    <location>
        <begin position="175"/>
        <end position="248"/>
    </location>
</feature>
<dbReference type="AlphaFoldDB" id="A0A087A0M7"/>
<feature type="compositionally biased region" description="Low complexity" evidence="7">
    <location>
        <begin position="385"/>
        <end position="394"/>
    </location>
</feature>
<feature type="region of interest" description="Disordered" evidence="7">
    <location>
        <begin position="1"/>
        <end position="25"/>
    </location>
</feature>
<evidence type="ECO:0000256" key="7">
    <source>
        <dbReference type="SAM" id="MobiDB-lite"/>
    </source>
</evidence>
<feature type="compositionally biased region" description="Basic and acidic residues" evidence="7">
    <location>
        <begin position="330"/>
        <end position="344"/>
    </location>
</feature>
<feature type="compositionally biased region" description="Gly residues" evidence="7">
    <location>
        <begin position="373"/>
        <end position="384"/>
    </location>
</feature>
<dbReference type="STRING" id="1437609.BCAL_1972"/>
<dbReference type="GO" id="GO:0015744">
    <property type="term" value="P:succinate transport"/>
    <property type="evidence" value="ECO:0007669"/>
    <property type="project" value="TreeGrafter"/>
</dbReference>
<feature type="compositionally biased region" description="Low complexity" evidence="7">
    <location>
        <begin position="225"/>
        <end position="237"/>
    </location>
</feature>
<evidence type="ECO:0000256" key="2">
    <source>
        <dbReference type="ARBA" id="ARBA00022475"/>
    </source>
</evidence>
<proteinExistence type="inferred from homology"/>
<feature type="transmembrane region" description="Helical" evidence="8">
    <location>
        <begin position="532"/>
        <end position="553"/>
    </location>
</feature>
<feature type="transmembrane region" description="Helical" evidence="8">
    <location>
        <begin position="565"/>
        <end position="588"/>
    </location>
</feature>
<evidence type="ECO:0000256" key="5">
    <source>
        <dbReference type="ARBA" id="ARBA00023136"/>
    </source>
</evidence>
<dbReference type="eggNOG" id="COG3610">
    <property type="taxonomic scope" value="Bacteria"/>
</dbReference>
<feature type="transmembrane region" description="Helical" evidence="8">
    <location>
        <begin position="600"/>
        <end position="622"/>
    </location>
</feature>
<comment type="subcellular location">
    <subcellularLocation>
        <location evidence="1">Cell membrane</location>
        <topology evidence="1">Multi-pass membrane protein</topology>
    </subcellularLocation>
</comment>
<dbReference type="PANTHER" id="PTHR34390:SF2">
    <property type="entry name" value="SUCCINATE TRANSPORTER SUBUNIT YJJP-RELATED"/>
    <property type="match status" value="1"/>
</dbReference>
<accession>A0A087A0M7</accession>
<evidence type="ECO:0000256" key="1">
    <source>
        <dbReference type="ARBA" id="ARBA00004651"/>
    </source>
</evidence>
<dbReference type="Proteomes" id="UP000029072">
    <property type="component" value="Unassembled WGS sequence"/>
</dbReference>
<evidence type="ECO:0000259" key="10">
    <source>
        <dbReference type="Pfam" id="PF12821"/>
    </source>
</evidence>
<dbReference type="eggNOG" id="COG2966">
    <property type="taxonomic scope" value="Bacteria"/>
</dbReference>
<feature type="domain" description="Threonine/Serine exporter ThrE" evidence="10">
    <location>
        <begin position="608"/>
        <end position="743"/>
    </location>
</feature>
<feature type="transmembrane region" description="Helical" evidence="8">
    <location>
        <begin position="498"/>
        <end position="520"/>
    </location>
</feature>
<organism evidence="11 12">
    <name type="scientific">Bifidobacterium callitrichos DSM 23973</name>
    <dbReference type="NCBI Taxonomy" id="1437609"/>
    <lineage>
        <taxon>Bacteria</taxon>
        <taxon>Bacillati</taxon>
        <taxon>Actinomycetota</taxon>
        <taxon>Actinomycetes</taxon>
        <taxon>Bifidobacteriales</taxon>
        <taxon>Bifidobacteriaceae</taxon>
        <taxon>Bifidobacterium</taxon>
    </lineage>
</organism>
<feature type="compositionally biased region" description="Basic and acidic residues" evidence="7">
    <location>
        <begin position="404"/>
        <end position="414"/>
    </location>
</feature>
<keyword evidence="5 8" id="KW-0472">Membrane</keyword>
<dbReference type="GO" id="GO:0022857">
    <property type="term" value="F:transmembrane transporter activity"/>
    <property type="evidence" value="ECO:0007669"/>
    <property type="project" value="InterPro"/>
</dbReference>
<comment type="caution">
    <text evidence="11">The sequence shown here is derived from an EMBL/GenBank/DDBJ whole genome shotgun (WGS) entry which is preliminary data.</text>
</comment>
<feature type="transmembrane region" description="Helical" evidence="8">
    <location>
        <begin position="724"/>
        <end position="744"/>
    </location>
</feature>
<dbReference type="InterPro" id="IPR024528">
    <property type="entry name" value="ThrE_2"/>
</dbReference>
<sequence length="753" mass="82635">MQQQTDHTDTQNGRRTDTKEPPKEHGAIAVSHYHTHSIPLDMEDIERDWDKPITEAGIAAKASVIVRVGLLDLSAGTGSFRVREMMHRIAYPLGVHVRADVNLTDIEAACTDGKDRITEVIDLPTTGVNTERIWLLEHFADWFSVNLGEESMYHTRPEVSKGLMQHLDEKDASQMSAKLAKELREEEKEERERQAEAQEARGATGAGTVATWVNRLAGRGHDVKSGQSGQLDQSGQLGHDGKSGQVEQDGQDAVLDALEAASQHTDPGQPLAEPLDVHESDWSKSAMTESLAERAELAKQEERERQERHRRRGVNGSGHADSEVMGPDFEDMRDRMADRKPSRERLVDREFREVRDAHEGRGRHGVAPEEGFVGNGGGTNGGAKGAKAANGTAGSSSRKRDHKPPKGEYAEHFDHVGKTPVAGRPGITVRQAHKRLDMIEHRKPLYSPAFAGLASAIACASFVFLLGGGPYDMVGAFVGAGLGHWLRRRLFAHHLNQFFVTFVCVAVAALACTGTLRLIGLFDPIALQHDTAYIGAMLFVIPGFPLITSGLDMAKIDFPSGIQRLAYFLCIVLMATLAGWMIATIVHLNPTGFEPLGLNPWVNALLRAVFAFLGVWGFSIMFNSPQRMCLTAAVIGMITDTLRLEIVDAGVPAEAGAFIGALLAGLLASAWRSSVRKGWLPPHLGYPRICLTVPSIVIMVPGMYMYRAMWYLGSFQTIHALDWAFRAFMVIVCLPIGLAMARVITDKSWRYDI</sequence>
<dbReference type="Pfam" id="PF06738">
    <property type="entry name" value="ThrE"/>
    <property type="match status" value="2"/>
</dbReference>
<dbReference type="GO" id="GO:0005886">
    <property type="term" value="C:plasma membrane"/>
    <property type="evidence" value="ECO:0007669"/>
    <property type="project" value="UniProtKB-SubCell"/>
</dbReference>
<reference evidence="11 12" key="1">
    <citation type="submission" date="2014-03" db="EMBL/GenBank/DDBJ databases">
        <title>Genomics of Bifidobacteria.</title>
        <authorList>
            <person name="Ventura M."/>
            <person name="Milani C."/>
            <person name="Lugli G.A."/>
        </authorList>
    </citation>
    <scope>NUCLEOTIDE SEQUENCE [LARGE SCALE GENOMIC DNA]</scope>
    <source>
        <strain evidence="11 12">DSM 23973</strain>
    </source>
</reference>
<dbReference type="InterPro" id="IPR050539">
    <property type="entry name" value="ThrE_Dicarb/AminoAcid_Exp"/>
</dbReference>
<evidence type="ECO:0000256" key="4">
    <source>
        <dbReference type="ARBA" id="ARBA00022989"/>
    </source>
</evidence>
<feature type="domain" description="Threonine/serine exporter-like N-terminal" evidence="9">
    <location>
        <begin position="64"/>
        <end position="141"/>
    </location>
</feature>
<name>A0A087A0M7_9BIFI</name>
<evidence type="ECO:0000313" key="12">
    <source>
        <dbReference type="Proteomes" id="UP000029072"/>
    </source>
</evidence>
<evidence type="ECO:0000256" key="6">
    <source>
        <dbReference type="ARBA" id="ARBA00034125"/>
    </source>
</evidence>
<feature type="region of interest" description="Disordered" evidence="7">
    <location>
        <begin position="357"/>
        <end position="414"/>
    </location>
</feature>
<feature type="compositionally biased region" description="Basic and acidic residues" evidence="7">
    <location>
        <begin position="291"/>
        <end position="307"/>
    </location>
</feature>
<feature type="region of interest" description="Disordered" evidence="7">
    <location>
        <begin position="262"/>
        <end position="344"/>
    </location>
</feature>
<keyword evidence="4 8" id="KW-1133">Transmembrane helix</keyword>
<evidence type="ECO:0000259" key="9">
    <source>
        <dbReference type="Pfam" id="PF06738"/>
    </source>
</evidence>
<feature type="compositionally biased region" description="Basic and acidic residues" evidence="7">
    <location>
        <begin position="179"/>
        <end position="199"/>
    </location>
</feature>
<feature type="compositionally biased region" description="Low complexity" evidence="7">
    <location>
        <begin position="200"/>
        <end position="211"/>
    </location>
</feature>
<feature type="transmembrane region" description="Helical" evidence="8">
    <location>
        <begin position="653"/>
        <end position="673"/>
    </location>
</feature>
<feature type="transmembrane region" description="Helical" evidence="8">
    <location>
        <begin position="685"/>
        <end position="704"/>
    </location>
</feature>
<gene>
    <name evidence="11" type="ORF">BCAL_1972</name>
</gene>